<dbReference type="GO" id="GO:0009055">
    <property type="term" value="F:electron transfer activity"/>
    <property type="evidence" value="ECO:0007669"/>
    <property type="project" value="InterPro"/>
</dbReference>
<dbReference type="InterPro" id="IPR051811">
    <property type="entry name" value="Cytochrome_c550/c551-like"/>
</dbReference>
<keyword evidence="2 6" id="KW-0349">Heme</keyword>
<protein>
    <submittedName>
        <fullName evidence="9">Cytochrome c</fullName>
    </submittedName>
</protein>
<evidence type="ECO:0000313" key="10">
    <source>
        <dbReference type="Proteomes" id="UP000663281"/>
    </source>
</evidence>
<evidence type="ECO:0000256" key="2">
    <source>
        <dbReference type="ARBA" id="ARBA00022617"/>
    </source>
</evidence>
<dbReference type="Gene3D" id="1.10.760.10">
    <property type="entry name" value="Cytochrome c-like domain"/>
    <property type="match status" value="2"/>
</dbReference>
<evidence type="ECO:0000256" key="4">
    <source>
        <dbReference type="ARBA" id="ARBA00022982"/>
    </source>
</evidence>
<dbReference type="PANTHER" id="PTHR37823:SF1">
    <property type="entry name" value="CYTOCHROME C-553-LIKE"/>
    <property type="match status" value="1"/>
</dbReference>
<reference evidence="9 10" key="1">
    <citation type="submission" date="2021-03" db="EMBL/GenBank/DDBJ databases">
        <title>Novel species identification of genus Shewanella.</title>
        <authorList>
            <person name="Liu G."/>
            <person name="Zhang Q."/>
        </authorList>
    </citation>
    <scope>NUCLEOTIDE SEQUENCE [LARGE SCALE GENOMIC DNA]</scope>
    <source>
        <strain evidence="9 10">FJAT-53726</strain>
    </source>
</reference>
<organism evidence="9 10">
    <name type="scientific">Shewanella cyperi</name>
    <dbReference type="NCBI Taxonomy" id="2814292"/>
    <lineage>
        <taxon>Bacteria</taxon>
        <taxon>Pseudomonadati</taxon>
        <taxon>Pseudomonadota</taxon>
        <taxon>Gammaproteobacteria</taxon>
        <taxon>Alteromonadales</taxon>
        <taxon>Shewanellaceae</taxon>
        <taxon>Shewanella</taxon>
    </lineage>
</organism>
<feature type="domain" description="Cytochrome c" evidence="8">
    <location>
        <begin position="23"/>
        <end position="110"/>
    </location>
</feature>
<dbReference type="Pfam" id="PF13442">
    <property type="entry name" value="Cytochrome_CBB3"/>
    <property type="match status" value="2"/>
</dbReference>
<proteinExistence type="predicted"/>
<dbReference type="PROSITE" id="PS51007">
    <property type="entry name" value="CYTC"/>
    <property type="match status" value="2"/>
</dbReference>
<dbReference type="RefSeq" id="WP_207321851.1">
    <property type="nucleotide sequence ID" value="NZ_CP071501.1"/>
</dbReference>
<feature type="chain" id="PRO_5037662957" evidence="7">
    <location>
        <begin position="20"/>
        <end position="323"/>
    </location>
</feature>
<dbReference type="Proteomes" id="UP000663281">
    <property type="component" value="Chromosome"/>
</dbReference>
<feature type="signal peptide" evidence="7">
    <location>
        <begin position="1"/>
        <end position="19"/>
    </location>
</feature>
<evidence type="ECO:0000256" key="3">
    <source>
        <dbReference type="ARBA" id="ARBA00022723"/>
    </source>
</evidence>
<keyword evidence="10" id="KW-1185">Reference proteome</keyword>
<dbReference type="PANTHER" id="PTHR37823">
    <property type="entry name" value="CYTOCHROME C-553-LIKE"/>
    <property type="match status" value="1"/>
</dbReference>
<feature type="domain" description="Cytochrome c" evidence="8">
    <location>
        <begin position="224"/>
        <end position="312"/>
    </location>
</feature>
<evidence type="ECO:0000259" key="8">
    <source>
        <dbReference type="PROSITE" id="PS51007"/>
    </source>
</evidence>
<evidence type="ECO:0000256" key="5">
    <source>
        <dbReference type="ARBA" id="ARBA00023004"/>
    </source>
</evidence>
<keyword evidence="1" id="KW-0813">Transport</keyword>
<accession>A0A974XLD1</accession>
<keyword evidence="4" id="KW-0249">Electron transport</keyword>
<keyword evidence="3 6" id="KW-0479">Metal-binding</keyword>
<dbReference type="SUPFAM" id="SSF46626">
    <property type="entry name" value="Cytochrome c"/>
    <property type="match status" value="2"/>
</dbReference>
<dbReference type="GO" id="GO:0005506">
    <property type="term" value="F:iron ion binding"/>
    <property type="evidence" value="ECO:0007669"/>
    <property type="project" value="InterPro"/>
</dbReference>
<dbReference type="KEGG" id="scyp:JYB88_02300"/>
<name>A0A974XLD1_9GAMM</name>
<evidence type="ECO:0000256" key="1">
    <source>
        <dbReference type="ARBA" id="ARBA00022448"/>
    </source>
</evidence>
<evidence type="ECO:0000313" key="9">
    <source>
        <dbReference type="EMBL" id="QSX30514.1"/>
    </source>
</evidence>
<dbReference type="PRINTS" id="PR00605">
    <property type="entry name" value="CYTCHROMECIC"/>
</dbReference>
<dbReference type="InterPro" id="IPR036909">
    <property type="entry name" value="Cyt_c-like_dom_sf"/>
</dbReference>
<dbReference type="GO" id="GO:0020037">
    <property type="term" value="F:heme binding"/>
    <property type="evidence" value="ECO:0007669"/>
    <property type="project" value="InterPro"/>
</dbReference>
<evidence type="ECO:0000256" key="7">
    <source>
        <dbReference type="SAM" id="SignalP"/>
    </source>
</evidence>
<keyword evidence="7" id="KW-0732">Signal</keyword>
<dbReference type="InterPro" id="IPR008168">
    <property type="entry name" value="Cyt_C_IC"/>
</dbReference>
<dbReference type="EMBL" id="CP071504">
    <property type="protein sequence ID" value="QSX30514.1"/>
    <property type="molecule type" value="Genomic_DNA"/>
</dbReference>
<gene>
    <name evidence="9" type="ORF">JYB88_02300</name>
</gene>
<dbReference type="AlphaFoldDB" id="A0A974XLD1"/>
<keyword evidence="5 6" id="KW-0408">Iron</keyword>
<sequence>MSNKLLGVLLSLLSLSALAEVDADHEAGRQLYNYRCYYCHGYSGDAKTLAASWMDPKPANFAAMSLNDRTQEQMETVVHQGIEGTAMMSFDYFLSAAEVSTVVRFIRKEFMENKAANTHYHTAEAGWPNHERYQAAFPFATGELPVDLADDKLNNEQRAGKVLYLKACISCHDQGKVESQGPIWRTESISYPRNNYSFTEFDGVTGASVFLKHDRPERQAGLSESARKGQQLWDGNCAFCHAKDGTGHNWIGSFLERKPRDLTSSQFMGQLTRAELKERIKSGVVNTSMPAWRNVLTEEQLEQLIDYIEQAFHQLKAEGGTQG</sequence>
<evidence type="ECO:0000256" key="6">
    <source>
        <dbReference type="PROSITE-ProRule" id="PRU00433"/>
    </source>
</evidence>
<dbReference type="InterPro" id="IPR009056">
    <property type="entry name" value="Cyt_c-like_dom"/>
</dbReference>